<protein>
    <submittedName>
        <fullName evidence="1">Uncharacterized protein</fullName>
    </submittedName>
</protein>
<gene>
    <name evidence="1" type="ORF">XELAEV_18016533mg</name>
</gene>
<organism evidence="1 2">
    <name type="scientific">Xenopus laevis</name>
    <name type="common">African clawed frog</name>
    <dbReference type="NCBI Taxonomy" id="8355"/>
    <lineage>
        <taxon>Eukaryota</taxon>
        <taxon>Metazoa</taxon>
        <taxon>Chordata</taxon>
        <taxon>Craniata</taxon>
        <taxon>Vertebrata</taxon>
        <taxon>Euteleostomi</taxon>
        <taxon>Amphibia</taxon>
        <taxon>Batrachia</taxon>
        <taxon>Anura</taxon>
        <taxon>Pipoidea</taxon>
        <taxon>Pipidae</taxon>
        <taxon>Xenopodinae</taxon>
        <taxon>Xenopus</taxon>
        <taxon>Xenopus</taxon>
    </lineage>
</organism>
<accession>A0A974DK38</accession>
<dbReference type="AlphaFoldDB" id="A0A974DK38"/>
<dbReference type="EMBL" id="CM004469">
    <property type="protein sequence ID" value="OCT93464.1"/>
    <property type="molecule type" value="Genomic_DNA"/>
</dbReference>
<sequence>MAGAIGSVASLGSGTKCQYNRLHPQEGLVQYSRLHPQEGLMLQGGITTALNQLCTSKAKCRAIKSTELSTLLVCMGLY</sequence>
<evidence type="ECO:0000313" key="1">
    <source>
        <dbReference type="EMBL" id="OCT93464.1"/>
    </source>
</evidence>
<proteinExistence type="predicted"/>
<reference evidence="2" key="1">
    <citation type="journal article" date="2016" name="Nature">
        <title>Genome evolution in the allotetraploid frog Xenopus laevis.</title>
        <authorList>
            <person name="Session A.M."/>
            <person name="Uno Y."/>
            <person name="Kwon T."/>
            <person name="Chapman J.A."/>
            <person name="Toyoda A."/>
            <person name="Takahashi S."/>
            <person name="Fukui A."/>
            <person name="Hikosaka A."/>
            <person name="Suzuki A."/>
            <person name="Kondo M."/>
            <person name="van Heeringen S.J."/>
            <person name="Quigley I."/>
            <person name="Heinz S."/>
            <person name="Ogino H."/>
            <person name="Ochi H."/>
            <person name="Hellsten U."/>
            <person name="Lyons J.B."/>
            <person name="Simakov O."/>
            <person name="Putnam N."/>
            <person name="Stites J."/>
            <person name="Kuroki Y."/>
            <person name="Tanaka T."/>
            <person name="Michiue T."/>
            <person name="Watanabe M."/>
            <person name="Bogdanovic O."/>
            <person name="Lister R."/>
            <person name="Georgiou G."/>
            <person name="Paranjpe S.S."/>
            <person name="van Kruijsbergen I."/>
            <person name="Shu S."/>
            <person name="Carlson J."/>
            <person name="Kinoshita T."/>
            <person name="Ohta Y."/>
            <person name="Mawaribuchi S."/>
            <person name="Jenkins J."/>
            <person name="Grimwood J."/>
            <person name="Schmutz J."/>
            <person name="Mitros T."/>
            <person name="Mozaffari S.V."/>
            <person name="Suzuki Y."/>
            <person name="Haramoto Y."/>
            <person name="Yamamoto T.S."/>
            <person name="Takagi C."/>
            <person name="Heald R."/>
            <person name="Miller K."/>
            <person name="Haudenschild C."/>
            <person name="Kitzman J."/>
            <person name="Nakayama T."/>
            <person name="Izutsu Y."/>
            <person name="Robert J."/>
            <person name="Fortriede J."/>
            <person name="Burns K."/>
            <person name="Lotay V."/>
            <person name="Karimi K."/>
            <person name="Yasuoka Y."/>
            <person name="Dichmann D.S."/>
            <person name="Flajnik M.F."/>
            <person name="Houston D.W."/>
            <person name="Shendure J."/>
            <person name="DuPasquier L."/>
            <person name="Vize P.D."/>
            <person name="Zorn A.M."/>
            <person name="Ito M."/>
            <person name="Marcotte E.M."/>
            <person name="Wallingford J.B."/>
            <person name="Ito Y."/>
            <person name="Asashima M."/>
            <person name="Ueno N."/>
            <person name="Matsuda Y."/>
            <person name="Veenstra G.J."/>
            <person name="Fujiyama A."/>
            <person name="Harland R.M."/>
            <person name="Taira M."/>
            <person name="Rokhsar D.S."/>
        </authorList>
    </citation>
    <scope>NUCLEOTIDE SEQUENCE [LARGE SCALE GENOMIC DNA]</scope>
    <source>
        <strain evidence="2">J</strain>
    </source>
</reference>
<evidence type="ECO:0000313" key="2">
    <source>
        <dbReference type="Proteomes" id="UP000694892"/>
    </source>
</evidence>
<dbReference type="Proteomes" id="UP000694892">
    <property type="component" value="Chromosome 2S"/>
</dbReference>
<name>A0A974DK38_XENLA</name>